<dbReference type="EMBL" id="PJZK01000001">
    <property type="protein sequence ID" value="PLR53290.1"/>
    <property type="molecule type" value="Genomic_DNA"/>
</dbReference>
<evidence type="ECO:0000256" key="2">
    <source>
        <dbReference type="ARBA" id="ARBA00009962"/>
    </source>
</evidence>
<comment type="subcellular location">
    <subcellularLocation>
        <location evidence="1 7">Cell membrane</location>
        <topology evidence="1 7">Multi-pass membrane protein</topology>
    </subcellularLocation>
</comment>
<evidence type="ECO:0000313" key="9">
    <source>
        <dbReference type="Proteomes" id="UP000234626"/>
    </source>
</evidence>
<sequence length="160" mass="18434">MTLTEGLLLGCIVVVLAYAIYLEWILPRRNGKTLLRVNLLRKGRADSLIFIALLGIVIYQHYTGRGAPLTLYLLTFLLISVCYISFIRRPVLLFKPEGFYYGNLFIAYTRIRRLHLSEEGVLFIHLEQRKLPIHVQYIGDLDNIKNILFKNQGDGIKAIL</sequence>
<dbReference type="RefSeq" id="WP_101833780.1">
    <property type="nucleotide sequence ID" value="NZ_PJZG01000001.1"/>
</dbReference>
<keyword evidence="4 7" id="KW-0812">Transmembrane</keyword>
<name>A0A2N5ET95_9GAMM</name>
<keyword evidence="6 7" id="KW-0472">Membrane</keyword>
<organism evidence="8 9">
    <name type="scientific">Chimaeribacter arupi</name>
    <dbReference type="NCBI Taxonomy" id="2060066"/>
    <lineage>
        <taxon>Bacteria</taxon>
        <taxon>Pseudomonadati</taxon>
        <taxon>Pseudomonadota</taxon>
        <taxon>Gammaproteobacteria</taxon>
        <taxon>Enterobacterales</taxon>
        <taxon>Yersiniaceae</taxon>
        <taxon>Chimaeribacter</taxon>
    </lineage>
</organism>
<dbReference type="Pfam" id="PF06173">
    <property type="entry name" value="DUF986"/>
    <property type="match status" value="1"/>
</dbReference>
<evidence type="ECO:0000256" key="4">
    <source>
        <dbReference type="ARBA" id="ARBA00022692"/>
    </source>
</evidence>
<evidence type="ECO:0000256" key="1">
    <source>
        <dbReference type="ARBA" id="ARBA00004651"/>
    </source>
</evidence>
<evidence type="ECO:0000256" key="6">
    <source>
        <dbReference type="ARBA" id="ARBA00023136"/>
    </source>
</evidence>
<feature type="transmembrane region" description="Helical" evidence="7">
    <location>
        <begin position="69"/>
        <end position="87"/>
    </location>
</feature>
<dbReference type="NCBIfam" id="NF002791">
    <property type="entry name" value="PRK02913.1"/>
    <property type="match status" value="1"/>
</dbReference>
<accession>A0A2N5ET95</accession>
<comment type="similarity">
    <text evidence="2 7">Belongs to the UPF0266 family.</text>
</comment>
<keyword evidence="3 7" id="KW-1003">Cell membrane</keyword>
<dbReference type="GO" id="GO:0005886">
    <property type="term" value="C:plasma membrane"/>
    <property type="evidence" value="ECO:0007669"/>
    <property type="project" value="UniProtKB-SubCell"/>
</dbReference>
<dbReference type="InterPro" id="IPR009328">
    <property type="entry name" value="DUF986"/>
</dbReference>
<feature type="transmembrane region" description="Helical" evidence="7">
    <location>
        <begin position="6"/>
        <end position="26"/>
    </location>
</feature>
<dbReference type="Proteomes" id="UP000234626">
    <property type="component" value="Unassembled WGS sequence"/>
</dbReference>
<evidence type="ECO:0000256" key="5">
    <source>
        <dbReference type="ARBA" id="ARBA00022989"/>
    </source>
</evidence>
<proteinExistence type="inferred from homology"/>
<dbReference type="OrthoDB" id="2360740at2"/>
<protein>
    <recommendedName>
        <fullName evidence="7">UPF0266 membrane protein CYR34_01475</fullName>
    </recommendedName>
</protein>
<comment type="caution">
    <text evidence="8">The sequence shown here is derived from an EMBL/GenBank/DDBJ whole genome shotgun (WGS) entry which is preliminary data.</text>
</comment>
<evidence type="ECO:0000256" key="3">
    <source>
        <dbReference type="ARBA" id="ARBA00022475"/>
    </source>
</evidence>
<gene>
    <name evidence="8" type="ORF">CYR34_01475</name>
</gene>
<keyword evidence="5 7" id="KW-1133">Transmembrane helix</keyword>
<dbReference type="AlphaFoldDB" id="A0A2N5ET95"/>
<feature type="transmembrane region" description="Helical" evidence="7">
    <location>
        <begin position="47"/>
        <end position="63"/>
    </location>
</feature>
<reference evidence="8 9" key="1">
    <citation type="submission" date="2017-12" db="EMBL/GenBank/DDBJ databases">
        <title>Characterization of six clinical isolates of Enterochimera gen. nov., a novel genus of the Yersiniaciae family and the three species Enterochimera arupensis sp. nov., Enterochimera coloradensis sp. nov, and Enterochimera californica sp. nov.</title>
        <authorList>
            <person name="Rossi A."/>
            <person name="Fisher M."/>
        </authorList>
    </citation>
    <scope>NUCLEOTIDE SEQUENCE [LARGE SCALE GENOMIC DNA]</scope>
    <source>
        <strain evidence="8 9">2016Iso1</strain>
    </source>
</reference>
<evidence type="ECO:0000313" key="8">
    <source>
        <dbReference type="EMBL" id="PLR53290.1"/>
    </source>
</evidence>
<keyword evidence="9" id="KW-1185">Reference proteome</keyword>
<dbReference type="HAMAP" id="MF_01071">
    <property type="entry name" value="UPF0266"/>
    <property type="match status" value="1"/>
</dbReference>
<evidence type="ECO:0000256" key="7">
    <source>
        <dbReference type="HAMAP-Rule" id="MF_01071"/>
    </source>
</evidence>